<dbReference type="Proteomes" id="UP000249260">
    <property type="component" value="Unassembled WGS sequence"/>
</dbReference>
<accession>A0A328UAK3</accession>
<feature type="transmembrane region" description="Helical" evidence="1">
    <location>
        <begin position="52"/>
        <end position="80"/>
    </location>
</feature>
<evidence type="ECO:0000313" key="3">
    <source>
        <dbReference type="Proteomes" id="UP000249260"/>
    </source>
</evidence>
<name>A0A328UAK3_9BACL</name>
<feature type="transmembrane region" description="Helical" evidence="1">
    <location>
        <begin position="12"/>
        <end position="32"/>
    </location>
</feature>
<keyword evidence="1" id="KW-0472">Membrane</keyword>
<organism evidence="2 3">
    <name type="scientific">Paenibacillus montanisoli</name>
    <dbReference type="NCBI Taxonomy" id="2081970"/>
    <lineage>
        <taxon>Bacteria</taxon>
        <taxon>Bacillati</taxon>
        <taxon>Bacillota</taxon>
        <taxon>Bacilli</taxon>
        <taxon>Bacillales</taxon>
        <taxon>Paenibacillaceae</taxon>
        <taxon>Paenibacillus</taxon>
    </lineage>
</organism>
<evidence type="ECO:0000313" key="2">
    <source>
        <dbReference type="EMBL" id="RAP77304.1"/>
    </source>
</evidence>
<keyword evidence="3" id="KW-1185">Reference proteome</keyword>
<keyword evidence="1" id="KW-0812">Transmembrane</keyword>
<sequence length="88" mass="10164">MKTILLKGVITSLVVPTIVFLILKGIEVYTGIRNNAQKDESDFQYHDTTFTVFWFQFGLMHFVTLSILVFICFMIIVYAVKVISRLLN</sequence>
<gene>
    <name evidence="2" type="ORF">DL346_02060</name>
</gene>
<dbReference type="AlphaFoldDB" id="A0A328UAK3"/>
<keyword evidence="1" id="KW-1133">Transmembrane helix</keyword>
<proteinExistence type="predicted"/>
<reference evidence="2 3" key="1">
    <citation type="submission" date="2018-06" db="EMBL/GenBank/DDBJ databases">
        <title>Paenibacillus montanisoli sp. nov., isolated from mountain area soil.</title>
        <authorList>
            <person name="Wu M."/>
        </authorList>
    </citation>
    <scope>NUCLEOTIDE SEQUENCE [LARGE SCALE GENOMIC DNA]</scope>
    <source>
        <strain evidence="2 3">RA17</strain>
    </source>
</reference>
<protein>
    <submittedName>
        <fullName evidence="2">Uncharacterized protein</fullName>
    </submittedName>
</protein>
<evidence type="ECO:0000256" key="1">
    <source>
        <dbReference type="SAM" id="Phobius"/>
    </source>
</evidence>
<dbReference type="EMBL" id="QLUW01000001">
    <property type="protein sequence ID" value="RAP77304.1"/>
    <property type="molecule type" value="Genomic_DNA"/>
</dbReference>
<comment type="caution">
    <text evidence="2">The sequence shown here is derived from an EMBL/GenBank/DDBJ whole genome shotgun (WGS) entry which is preliminary data.</text>
</comment>